<dbReference type="Gene3D" id="1.20.80.10">
    <property type="match status" value="1"/>
</dbReference>
<keyword evidence="17 20" id="KW-0472">Membrane</keyword>
<keyword evidence="12 20" id="KW-1133">Transmembrane helix</keyword>
<comment type="catalytic activity">
    <reaction evidence="18">
        <text>2 Cu(+) + NADP(+) + H(+) = 2 Cu(2+) + NADPH</text>
        <dbReference type="Rhea" id="RHEA:71771"/>
        <dbReference type="ChEBI" id="CHEBI:15378"/>
        <dbReference type="ChEBI" id="CHEBI:29036"/>
        <dbReference type="ChEBI" id="CHEBI:49552"/>
        <dbReference type="ChEBI" id="CHEBI:57783"/>
        <dbReference type="ChEBI" id="CHEBI:58349"/>
    </reaction>
    <physiologicalReaction direction="right-to-left" evidence="18">
        <dbReference type="Rhea" id="RHEA:71773"/>
    </physiologicalReaction>
</comment>
<keyword evidence="23" id="KW-1185">Reference proteome</keyword>
<dbReference type="GO" id="GO:0052851">
    <property type="term" value="F:ferric-chelate reductase (NADPH) activity"/>
    <property type="evidence" value="ECO:0007669"/>
    <property type="project" value="TreeGrafter"/>
</dbReference>
<dbReference type="InterPro" id="IPR013130">
    <property type="entry name" value="Fe3_Rdtase_TM_dom"/>
</dbReference>
<feature type="transmembrane region" description="Helical" evidence="20">
    <location>
        <begin position="301"/>
        <end position="323"/>
    </location>
</feature>
<evidence type="ECO:0000313" key="23">
    <source>
        <dbReference type="Proteomes" id="UP000727407"/>
    </source>
</evidence>
<feature type="transmembrane region" description="Helical" evidence="20">
    <location>
        <begin position="858"/>
        <end position="879"/>
    </location>
</feature>
<comment type="similarity">
    <text evidence="4">Belongs to the STEAP family.</text>
</comment>
<keyword evidence="14" id="KW-0408">Iron</keyword>
<gene>
    <name evidence="22" type="primary">steap3</name>
    <name evidence="22" type="ORF">DAT39_006115</name>
</gene>
<evidence type="ECO:0000256" key="8">
    <source>
        <dbReference type="ARBA" id="ARBA00022692"/>
    </source>
</evidence>
<keyword evidence="15" id="KW-0186">Copper</keyword>
<dbReference type="EMBL" id="QNUK01000062">
    <property type="protein sequence ID" value="KAF5904157.1"/>
    <property type="molecule type" value="Genomic_DNA"/>
</dbReference>
<evidence type="ECO:0000256" key="13">
    <source>
        <dbReference type="ARBA" id="ARBA00023002"/>
    </source>
</evidence>
<dbReference type="Gene3D" id="3.40.50.720">
    <property type="entry name" value="NAD(P)-binding Rossmann-like Domain"/>
    <property type="match status" value="2"/>
</dbReference>
<sequence length="942" mass="104441">MSNEMAAPLIVDEEDTNDAVHMTTSSTVAILGSGDFSRSLAMRLVACGFGVVVGSRCVKRISPGLFVDAVELNSQEAAVAKSKRLVFMALFPEYYPSLLGLRSALAGKILVDVSNAVAMNNKRPSNAEQLAEMFPDSVVVKCFNTISAWTLQTGAHDGSRQVLLCSDSAEAKHEVAQLARRMGFYPVDVGSLCFAQELERKPLHLFPSWRGPVLATFLLFLFFYCYGFIRDILLPYLAHGQNSFYRLVFDLVNESLPCVALVSLSLVYLPGLLAAWLQLWRGTKYQRFPCWLDTWLLQRKQLGLLSFLCAALHGVYCLCFQLRTVTQRRLVNTAYSQVNSGVEMPWDEQKVWRTDLYLSSGVLGLGILSLLAITSLPSVGNILTWREFTFIQSGLGYAALTLSLMHTLVIGWNFAFSSKAYEFYMPPSYMLAVALPCAVLVCRCILLLPCFSASIFSYTGTVAMSYEMDAPLPTEEKYTIDAAHMTTSSTVAILGSGDFSRSLAMRLVACGFGVVVGSRCVKRISPGLFVDAVELSSQEAAVAKANRLVFTAMFPEHYPSLLGLRSALAGKILVDVSNAVAMKSKRRSNAEQLAEMFPDSVVVKGFNTISAWALQTGAHDGSRQVLLCSDSAGAKHEVAQLARRMGFYPVDVGSLCFAQDLERKPLHLFPSWRGPVLATFLLFLFFYCYGFIRDILLPYLVHGKNSFYRLVLSLVNESLPCVALVSLSLVYLPGLFAAWLQLWRGTKYQRFPCWLDTWMLGRKQLGLLSFLCAALHGVYCLCFPLRTITQRRLVNTAYSQVNSGVEMPWDEERVWRTELYVSSGVLGLGILSLMSVTSFPSVGNILTWREFTFIQSGLGYAALTLSVMHTLVIGWNFAFSSKTYEFYMPPSYMLAVALPCAVLEAFQKAAEEVKNLKSKPTDTEMLEIYSLFKQATVGDVNT</sequence>
<feature type="transmembrane region" description="Helical" evidence="20">
    <location>
        <begin position="672"/>
        <end position="692"/>
    </location>
</feature>
<feature type="transmembrane region" description="Helical" evidence="20">
    <location>
        <begin position="395"/>
        <end position="416"/>
    </location>
</feature>
<accession>A0A8J4X4N1</accession>
<evidence type="ECO:0000256" key="4">
    <source>
        <dbReference type="ARBA" id="ARBA00007729"/>
    </source>
</evidence>
<dbReference type="Pfam" id="PF00887">
    <property type="entry name" value="ACBP"/>
    <property type="match status" value="1"/>
</dbReference>
<dbReference type="InterPro" id="IPR014352">
    <property type="entry name" value="FERM/acyl-CoA-bd_prot_sf"/>
</dbReference>
<feature type="transmembrane region" description="Helical" evidence="20">
    <location>
        <begin position="428"/>
        <end position="448"/>
    </location>
</feature>
<dbReference type="InterPro" id="IPR051267">
    <property type="entry name" value="STEAP_metalloreductase"/>
</dbReference>
<dbReference type="InterPro" id="IPR028939">
    <property type="entry name" value="P5C_Rdtase_cat_N"/>
</dbReference>
<evidence type="ECO:0000256" key="11">
    <source>
        <dbReference type="ARBA" id="ARBA00022827"/>
    </source>
</evidence>
<dbReference type="GO" id="GO:0046872">
    <property type="term" value="F:metal ion binding"/>
    <property type="evidence" value="ECO:0007669"/>
    <property type="project" value="UniProtKB-KW"/>
</dbReference>
<feature type="transmembrane region" description="Helical" evidence="20">
    <location>
        <begin position="209"/>
        <end position="229"/>
    </location>
</feature>
<dbReference type="InterPro" id="IPR036291">
    <property type="entry name" value="NAD(P)-bd_dom_sf"/>
</dbReference>
<evidence type="ECO:0000256" key="12">
    <source>
        <dbReference type="ARBA" id="ARBA00022989"/>
    </source>
</evidence>
<evidence type="ECO:0000256" key="18">
    <source>
        <dbReference type="ARBA" id="ARBA00048958"/>
    </source>
</evidence>
<evidence type="ECO:0000256" key="19">
    <source>
        <dbReference type="ARBA" id="ARBA00049387"/>
    </source>
</evidence>
<dbReference type="GO" id="GO:0006826">
    <property type="term" value="P:iron ion transport"/>
    <property type="evidence" value="ECO:0007669"/>
    <property type="project" value="UniProtKB-KW"/>
</dbReference>
<keyword evidence="6" id="KW-0410">Iron transport</keyword>
<name>A0A8J4X4N1_CLAMG</name>
<comment type="catalytic activity">
    <reaction evidence="19">
        <text>2 Fe(2+) + NADP(+) + H(+) = 2 Fe(3+) + NADPH</text>
        <dbReference type="Rhea" id="RHEA:71767"/>
        <dbReference type="ChEBI" id="CHEBI:15378"/>
        <dbReference type="ChEBI" id="CHEBI:29033"/>
        <dbReference type="ChEBI" id="CHEBI:29034"/>
        <dbReference type="ChEBI" id="CHEBI:57783"/>
        <dbReference type="ChEBI" id="CHEBI:58349"/>
    </reaction>
    <physiologicalReaction direction="right-to-left" evidence="19">
        <dbReference type="Rhea" id="RHEA:71769"/>
    </physiologicalReaction>
</comment>
<dbReference type="PRINTS" id="PR00689">
    <property type="entry name" value="ACOABINDINGP"/>
</dbReference>
<dbReference type="Pfam" id="PF01794">
    <property type="entry name" value="Ferric_reduct"/>
    <property type="match status" value="2"/>
</dbReference>
<dbReference type="InterPro" id="IPR035984">
    <property type="entry name" value="Acyl-CoA-binding_sf"/>
</dbReference>
<proteinExistence type="inferred from homology"/>
<dbReference type="GO" id="GO:0005886">
    <property type="term" value="C:plasma membrane"/>
    <property type="evidence" value="ECO:0007669"/>
    <property type="project" value="TreeGrafter"/>
</dbReference>
<dbReference type="PANTHER" id="PTHR14239:SF8">
    <property type="entry name" value="METALLOREDUCTASE STEAP3"/>
    <property type="match status" value="1"/>
</dbReference>
<evidence type="ECO:0000256" key="9">
    <source>
        <dbReference type="ARBA" id="ARBA00022723"/>
    </source>
</evidence>
<evidence type="ECO:0000256" key="15">
    <source>
        <dbReference type="ARBA" id="ARBA00023008"/>
    </source>
</evidence>
<dbReference type="SUPFAM" id="SSF47027">
    <property type="entry name" value="Acyl-CoA binding protein"/>
    <property type="match status" value="1"/>
</dbReference>
<feature type="transmembrane region" description="Helical" evidence="20">
    <location>
        <begin position="764"/>
        <end position="786"/>
    </location>
</feature>
<feature type="transmembrane region" description="Helical" evidence="20">
    <location>
        <begin position="722"/>
        <end position="743"/>
    </location>
</feature>
<dbReference type="GO" id="GO:0008823">
    <property type="term" value="F:cupric reductase (NADH) activity"/>
    <property type="evidence" value="ECO:0007669"/>
    <property type="project" value="TreeGrafter"/>
</dbReference>
<feature type="domain" description="ACB" evidence="21">
    <location>
        <begin position="902"/>
        <end position="942"/>
    </location>
</feature>
<dbReference type="PROSITE" id="PS51228">
    <property type="entry name" value="ACB_2"/>
    <property type="match status" value="1"/>
</dbReference>
<evidence type="ECO:0000259" key="21">
    <source>
        <dbReference type="PROSITE" id="PS51228"/>
    </source>
</evidence>
<evidence type="ECO:0000313" key="22">
    <source>
        <dbReference type="EMBL" id="KAF5904157.1"/>
    </source>
</evidence>
<feature type="non-terminal residue" evidence="22">
    <location>
        <position position="1"/>
    </location>
</feature>
<dbReference type="GO" id="GO:0000062">
    <property type="term" value="F:fatty-acyl-CoA binding"/>
    <property type="evidence" value="ECO:0007669"/>
    <property type="project" value="InterPro"/>
</dbReference>
<dbReference type="PANTHER" id="PTHR14239">
    <property type="entry name" value="DUDULIN-RELATED"/>
    <property type="match status" value="1"/>
</dbReference>
<comment type="caution">
    <text evidence="22">The sequence shown here is derived from an EMBL/GenBank/DDBJ whole genome shotgun (WGS) entry which is preliminary data.</text>
</comment>
<keyword evidence="8 20" id="KW-0812">Transmembrane</keyword>
<dbReference type="SUPFAM" id="SSF51735">
    <property type="entry name" value="NAD(P)-binding Rossmann-fold domains"/>
    <property type="match status" value="2"/>
</dbReference>
<dbReference type="Proteomes" id="UP000727407">
    <property type="component" value="Unassembled WGS sequence"/>
</dbReference>
<dbReference type="GO" id="GO:0015677">
    <property type="term" value="P:copper ion import"/>
    <property type="evidence" value="ECO:0007669"/>
    <property type="project" value="TreeGrafter"/>
</dbReference>
<comment type="subcellular location">
    <subcellularLocation>
        <location evidence="3">Endosome membrane</location>
        <topology evidence="3">Multi-pass membrane protein</topology>
    </subcellularLocation>
</comment>
<organism evidence="22 23">
    <name type="scientific">Clarias magur</name>
    <name type="common">Asian catfish</name>
    <name type="synonym">Macropteronotus magur</name>
    <dbReference type="NCBI Taxonomy" id="1594786"/>
    <lineage>
        <taxon>Eukaryota</taxon>
        <taxon>Metazoa</taxon>
        <taxon>Chordata</taxon>
        <taxon>Craniata</taxon>
        <taxon>Vertebrata</taxon>
        <taxon>Euteleostomi</taxon>
        <taxon>Actinopterygii</taxon>
        <taxon>Neopterygii</taxon>
        <taxon>Teleostei</taxon>
        <taxon>Ostariophysi</taxon>
        <taxon>Siluriformes</taxon>
        <taxon>Clariidae</taxon>
        <taxon>Clarias</taxon>
    </lineage>
</organism>
<keyword evidence="9" id="KW-0479">Metal-binding</keyword>
<comment type="cofactor">
    <cofactor evidence="2">
        <name>FAD</name>
        <dbReference type="ChEBI" id="CHEBI:57692"/>
    </cofactor>
</comment>
<evidence type="ECO:0000256" key="5">
    <source>
        <dbReference type="ARBA" id="ARBA00022448"/>
    </source>
</evidence>
<keyword evidence="16" id="KW-0406">Ion transport</keyword>
<keyword evidence="13" id="KW-0560">Oxidoreductase</keyword>
<feature type="transmembrane region" description="Helical" evidence="20">
    <location>
        <begin position="356"/>
        <end position="383"/>
    </location>
</feature>
<dbReference type="AlphaFoldDB" id="A0A8J4X4N1"/>
<evidence type="ECO:0000256" key="1">
    <source>
        <dbReference type="ARBA" id="ARBA00001970"/>
    </source>
</evidence>
<protein>
    <submittedName>
        <fullName evidence="22">Metalloreductase STEAP3-like</fullName>
    </submittedName>
</protein>
<evidence type="ECO:0000256" key="20">
    <source>
        <dbReference type="SAM" id="Phobius"/>
    </source>
</evidence>
<keyword evidence="5" id="KW-0813">Transport</keyword>
<dbReference type="Pfam" id="PF03807">
    <property type="entry name" value="F420_oxidored"/>
    <property type="match status" value="2"/>
</dbReference>
<evidence type="ECO:0000256" key="14">
    <source>
        <dbReference type="ARBA" id="ARBA00023004"/>
    </source>
</evidence>
<evidence type="ECO:0000256" key="17">
    <source>
        <dbReference type="ARBA" id="ARBA00023136"/>
    </source>
</evidence>
<feature type="transmembrane region" description="Helical" evidence="20">
    <location>
        <begin position="819"/>
        <end position="846"/>
    </location>
</feature>
<keyword evidence="11" id="KW-0274">FAD</keyword>
<dbReference type="InterPro" id="IPR000582">
    <property type="entry name" value="Acyl-CoA-binding_protein"/>
</dbReference>
<evidence type="ECO:0000256" key="7">
    <source>
        <dbReference type="ARBA" id="ARBA00022630"/>
    </source>
</evidence>
<evidence type="ECO:0000256" key="3">
    <source>
        <dbReference type="ARBA" id="ARBA00004337"/>
    </source>
</evidence>
<dbReference type="FunFam" id="3.40.50.720:FF:000051">
    <property type="entry name" value="STEAP2 metalloreductase"/>
    <property type="match status" value="2"/>
</dbReference>
<evidence type="ECO:0000256" key="16">
    <source>
        <dbReference type="ARBA" id="ARBA00023065"/>
    </source>
</evidence>
<feature type="transmembrane region" description="Helical" evidence="20">
    <location>
        <begin position="259"/>
        <end position="280"/>
    </location>
</feature>
<keyword evidence="7" id="KW-0285">Flavoprotein</keyword>
<evidence type="ECO:0000256" key="10">
    <source>
        <dbReference type="ARBA" id="ARBA00022753"/>
    </source>
</evidence>
<keyword evidence="10" id="KW-0967">Endosome</keyword>
<comment type="cofactor">
    <cofactor evidence="1">
        <name>heme b</name>
        <dbReference type="ChEBI" id="CHEBI:60344"/>
    </cofactor>
</comment>
<evidence type="ECO:0000256" key="2">
    <source>
        <dbReference type="ARBA" id="ARBA00001974"/>
    </source>
</evidence>
<dbReference type="GO" id="GO:0010008">
    <property type="term" value="C:endosome membrane"/>
    <property type="evidence" value="ECO:0007669"/>
    <property type="project" value="UniProtKB-SubCell"/>
</dbReference>
<reference evidence="22" key="1">
    <citation type="submission" date="2020-07" db="EMBL/GenBank/DDBJ databases">
        <title>Clarias magur genome sequencing, assembly and annotation.</title>
        <authorList>
            <person name="Kushwaha B."/>
            <person name="Kumar R."/>
            <person name="Das P."/>
            <person name="Joshi C.G."/>
            <person name="Kumar D."/>
            <person name="Nagpure N.S."/>
            <person name="Pandey M."/>
            <person name="Agarwal S."/>
            <person name="Srivastava S."/>
            <person name="Singh M."/>
            <person name="Sahoo L."/>
            <person name="Jayasankar P."/>
            <person name="Meher P.K."/>
            <person name="Koringa P.G."/>
            <person name="Iquebal M.A."/>
            <person name="Das S.P."/>
            <person name="Bit A."/>
            <person name="Patnaik S."/>
            <person name="Patel N."/>
            <person name="Shah T.M."/>
            <person name="Hinsu A."/>
            <person name="Jena J.K."/>
        </authorList>
    </citation>
    <scope>NUCLEOTIDE SEQUENCE</scope>
    <source>
        <strain evidence="22">CIFAMagur01</strain>
        <tissue evidence="22">Testis</tissue>
    </source>
</reference>
<dbReference type="OrthoDB" id="550646at2759"/>
<evidence type="ECO:0000256" key="6">
    <source>
        <dbReference type="ARBA" id="ARBA00022496"/>
    </source>
</evidence>